<dbReference type="InterPro" id="IPR054352">
    <property type="entry name" value="ACT_Aspartokinase"/>
</dbReference>
<dbReference type="PIRSF" id="PIRSF000726">
    <property type="entry name" value="Asp_kin"/>
    <property type="match status" value="1"/>
</dbReference>
<keyword evidence="10" id="KW-0028">Amino-acid biosynthesis</keyword>
<accession>A0A7J4XE96</accession>
<evidence type="ECO:0000259" key="12">
    <source>
        <dbReference type="Pfam" id="PF22468"/>
    </source>
</evidence>
<name>A0A7J4XE96_9BACE</name>
<dbReference type="Gene3D" id="3.40.1160.10">
    <property type="entry name" value="Acetylglutamate kinase-like"/>
    <property type="match status" value="1"/>
</dbReference>
<dbReference type="InterPro" id="IPR001048">
    <property type="entry name" value="Asp/Glu/Uridylate_kinase"/>
</dbReference>
<keyword evidence="3 9" id="KW-0808">Transferase</keyword>
<dbReference type="GO" id="GO:0004072">
    <property type="term" value="F:aspartate kinase activity"/>
    <property type="evidence" value="ECO:0007669"/>
    <property type="project" value="UniProtKB-EC"/>
</dbReference>
<comment type="caution">
    <text evidence="13">The sequence shown here is derived from an EMBL/GenBank/DDBJ whole genome shotgun (WGS) entry which is preliminary data.</text>
</comment>
<dbReference type="GO" id="GO:0009089">
    <property type="term" value="P:lysine biosynthetic process via diaminopimelate"/>
    <property type="evidence" value="ECO:0007669"/>
    <property type="project" value="UniProtKB-UniPathway"/>
</dbReference>
<dbReference type="InterPro" id="IPR018042">
    <property type="entry name" value="Aspartate_kinase_CS"/>
</dbReference>
<gene>
    <name evidence="13" type="ORF">F3F73_19710</name>
</gene>
<evidence type="ECO:0000256" key="5">
    <source>
        <dbReference type="ARBA" id="ARBA00022777"/>
    </source>
</evidence>
<feature type="binding site" evidence="8">
    <location>
        <begin position="5"/>
        <end position="8"/>
    </location>
    <ligand>
        <name>ATP</name>
        <dbReference type="ChEBI" id="CHEBI:30616"/>
    </ligand>
</feature>
<comment type="pathway">
    <text evidence="10">Amino-acid biosynthesis; L-threonine biosynthesis; L-threonine from L-aspartate: step 1/5.</text>
</comment>
<dbReference type="UniPathway" id="UPA00051">
    <property type="reaction ID" value="UER00462"/>
</dbReference>
<comment type="catalytic activity">
    <reaction evidence="7 9">
        <text>L-aspartate + ATP = 4-phospho-L-aspartate + ADP</text>
        <dbReference type="Rhea" id="RHEA:23776"/>
        <dbReference type="ChEBI" id="CHEBI:29991"/>
        <dbReference type="ChEBI" id="CHEBI:30616"/>
        <dbReference type="ChEBI" id="CHEBI:57535"/>
        <dbReference type="ChEBI" id="CHEBI:456216"/>
        <dbReference type="EC" id="2.7.2.4"/>
    </reaction>
</comment>
<dbReference type="PANTHER" id="PTHR21499:SF59">
    <property type="entry name" value="ASPARTOKINASE"/>
    <property type="match status" value="1"/>
</dbReference>
<feature type="binding site" evidence="8">
    <location>
        <position position="229"/>
    </location>
    <ligand>
        <name>ATP</name>
        <dbReference type="ChEBI" id="CHEBI:30616"/>
    </ligand>
</feature>
<dbReference type="CDD" id="cd04243">
    <property type="entry name" value="AAK_AK-HSDH-like"/>
    <property type="match status" value="1"/>
</dbReference>
<dbReference type="GO" id="GO:0005829">
    <property type="term" value="C:cytosol"/>
    <property type="evidence" value="ECO:0007669"/>
    <property type="project" value="TreeGrafter"/>
</dbReference>
<sequence length="442" mass="50034">MKVCKFGGTSVGSVERMKNVANLISDDHPKIVVLSATAGTTDHLEKIVSYIFNREIDEAHNEITKLEFYFVDFANKLLKDDCIKRQAIDYILDRFRLLWNFTRNSFTVADEKEIVAQGELISTALMSFYLKEQKKSNVLLSAFDFMRIGPDGEPDMEYIEKHLSELIKKYKGIPLFITQGFICKNAYNETDNLKRGGSDYTASLIGAAINAEEIQIWTDIDGMHNNDPRIVKNTTPIKKLSFEEAERLAYFGAKILHPFCIAPARQKDIPVRLLSSIEPQAEGTLISKSQDDRIIKAIAAKDSIFYLKFESNHALRPYLFTSKVFDTFARYQTSLCLLTSSSTDISIATDNNEALPRIIRELSKYANVTVEDHMSIISVVGNMKWQYTGFEAKIMEALKDIPLRMISYGSTNNDVSVVVKTSDKKKALQALSNSLFEDKMLV</sequence>
<reference evidence="13 14" key="1">
    <citation type="journal article" date="2019" name="Nat. Med.">
        <title>A library of human gut bacterial isolates paired with longitudinal multiomics data enables mechanistic microbiome research.</title>
        <authorList>
            <person name="Poyet M."/>
            <person name="Groussin M."/>
            <person name="Gibbons S.M."/>
            <person name="Avila-Pacheco J."/>
            <person name="Jiang X."/>
            <person name="Kearney S.M."/>
            <person name="Perrotta A.R."/>
            <person name="Berdy B."/>
            <person name="Zhao S."/>
            <person name="Lieberman T.D."/>
            <person name="Swanson P.K."/>
            <person name="Smith M."/>
            <person name="Roesemann S."/>
            <person name="Alexander J.E."/>
            <person name="Rich S.A."/>
            <person name="Livny J."/>
            <person name="Vlamakis H."/>
            <person name="Clish C."/>
            <person name="Bullock K."/>
            <person name="Deik A."/>
            <person name="Scott J."/>
            <person name="Pierce K.A."/>
            <person name="Xavier R.J."/>
            <person name="Alm E.J."/>
        </authorList>
    </citation>
    <scope>NUCLEOTIDE SEQUENCE [LARGE SCALE GENOMIC DNA]</scope>
    <source>
        <strain evidence="13 14">BIOML-A10</strain>
    </source>
</reference>
<evidence type="ECO:0000259" key="11">
    <source>
        <dbReference type="Pfam" id="PF00696"/>
    </source>
</evidence>
<comment type="pathway">
    <text evidence="1 10">Amino-acid biosynthesis; L-lysine biosynthesis via DAP pathway; (S)-tetrahydrodipicolinate from L-aspartate: step 1/4.</text>
</comment>
<proteinExistence type="inferred from homology"/>
<dbReference type="GO" id="GO:0009090">
    <property type="term" value="P:homoserine biosynthetic process"/>
    <property type="evidence" value="ECO:0007669"/>
    <property type="project" value="TreeGrafter"/>
</dbReference>
<feature type="binding site" evidence="8">
    <location>
        <begin position="218"/>
        <end position="219"/>
    </location>
    <ligand>
        <name>ATP</name>
        <dbReference type="ChEBI" id="CHEBI:30616"/>
    </ligand>
</feature>
<dbReference type="GO" id="GO:0009088">
    <property type="term" value="P:threonine biosynthetic process"/>
    <property type="evidence" value="ECO:0007669"/>
    <property type="project" value="UniProtKB-UniPathway"/>
</dbReference>
<dbReference type="EC" id="2.7.2.4" evidence="9"/>
<evidence type="ECO:0000256" key="7">
    <source>
        <dbReference type="ARBA" id="ARBA00047872"/>
    </source>
</evidence>
<keyword evidence="5 9" id="KW-0418">Kinase</keyword>
<evidence type="ECO:0000313" key="14">
    <source>
        <dbReference type="Proteomes" id="UP000422221"/>
    </source>
</evidence>
<dbReference type="NCBIfam" id="TIGR00657">
    <property type="entry name" value="asp_kinases"/>
    <property type="match status" value="1"/>
</dbReference>
<dbReference type="PROSITE" id="PS00324">
    <property type="entry name" value="ASPARTOKINASE"/>
    <property type="match status" value="1"/>
</dbReference>
<dbReference type="UniPathway" id="UPA00050">
    <property type="reaction ID" value="UER00461"/>
</dbReference>
<dbReference type="Gene3D" id="3.30.70.260">
    <property type="match status" value="2"/>
</dbReference>
<dbReference type="SUPFAM" id="SSF53633">
    <property type="entry name" value="Carbamate kinase-like"/>
    <property type="match status" value="1"/>
</dbReference>
<dbReference type="InterPro" id="IPR001341">
    <property type="entry name" value="Asp_kinase"/>
</dbReference>
<dbReference type="GO" id="GO:0005524">
    <property type="term" value="F:ATP binding"/>
    <property type="evidence" value="ECO:0007669"/>
    <property type="project" value="UniProtKB-KW"/>
</dbReference>
<dbReference type="Proteomes" id="UP000422221">
    <property type="component" value="Unassembled WGS sequence"/>
</dbReference>
<evidence type="ECO:0000256" key="9">
    <source>
        <dbReference type="RuleBase" id="RU003448"/>
    </source>
</evidence>
<evidence type="ECO:0000256" key="3">
    <source>
        <dbReference type="ARBA" id="ARBA00022679"/>
    </source>
</evidence>
<keyword evidence="6 8" id="KW-0067">ATP-binding</keyword>
<dbReference type="Pfam" id="PF22468">
    <property type="entry name" value="ACT_9"/>
    <property type="match status" value="1"/>
</dbReference>
<evidence type="ECO:0000256" key="8">
    <source>
        <dbReference type="PIRSR" id="PIRSR000726-1"/>
    </source>
</evidence>
<comment type="similarity">
    <text evidence="2 9">Belongs to the aspartokinase family.</text>
</comment>
<comment type="pathway">
    <text evidence="10">Amino-acid biosynthesis; L-methionine biosynthesis via de novo pathway; L-homoserine from L-aspartate: step 1/3.</text>
</comment>
<feature type="binding site" evidence="8">
    <location>
        <position position="119"/>
    </location>
    <ligand>
        <name>substrate</name>
    </ligand>
</feature>
<feature type="binding site" evidence="8">
    <location>
        <position position="41"/>
    </location>
    <ligand>
        <name>substrate</name>
    </ligand>
</feature>
<dbReference type="EMBL" id="VWMK01000023">
    <property type="protein sequence ID" value="KAA3759255.1"/>
    <property type="molecule type" value="Genomic_DNA"/>
</dbReference>
<evidence type="ECO:0000313" key="13">
    <source>
        <dbReference type="EMBL" id="KAA3759255.1"/>
    </source>
</evidence>
<evidence type="ECO:0000256" key="4">
    <source>
        <dbReference type="ARBA" id="ARBA00022741"/>
    </source>
</evidence>
<evidence type="ECO:0000256" key="6">
    <source>
        <dbReference type="ARBA" id="ARBA00022840"/>
    </source>
</evidence>
<dbReference type="InterPro" id="IPR005260">
    <property type="entry name" value="Asp_kin_monofn"/>
</dbReference>
<evidence type="ECO:0000256" key="1">
    <source>
        <dbReference type="ARBA" id="ARBA00004766"/>
    </source>
</evidence>
<dbReference type="SUPFAM" id="SSF55021">
    <property type="entry name" value="ACT-like"/>
    <property type="match status" value="2"/>
</dbReference>
<keyword evidence="4 8" id="KW-0547">Nucleotide-binding</keyword>
<dbReference type="AlphaFoldDB" id="A0A7J4XE96"/>
<dbReference type="InterPro" id="IPR036393">
    <property type="entry name" value="AceGlu_kinase-like_sf"/>
</dbReference>
<dbReference type="InterPro" id="IPR045865">
    <property type="entry name" value="ACT-like_dom_sf"/>
</dbReference>
<protein>
    <recommendedName>
        <fullName evidence="9">Aspartokinase</fullName>
        <ecNumber evidence="9">2.7.2.4</ecNumber>
    </recommendedName>
</protein>
<evidence type="ECO:0000256" key="2">
    <source>
        <dbReference type="ARBA" id="ARBA00010122"/>
    </source>
</evidence>
<feature type="domain" description="Aspartate/glutamate/uridylate kinase" evidence="11">
    <location>
        <begin position="2"/>
        <end position="274"/>
    </location>
</feature>
<feature type="domain" description="Aspartokinase ACT" evidence="12">
    <location>
        <begin position="377"/>
        <end position="434"/>
    </location>
</feature>
<organism evidence="13 14">
    <name type="scientific">Bacteroides salyersiae</name>
    <dbReference type="NCBI Taxonomy" id="291644"/>
    <lineage>
        <taxon>Bacteria</taxon>
        <taxon>Pseudomonadati</taxon>
        <taxon>Bacteroidota</taxon>
        <taxon>Bacteroidia</taxon>
        <taxon>Bacteroidales</taxon>
        <taxon>Bacteroidaceae</taxon>
        <taxon>Bacteroides</taxon>
    </lineage>
</organism>
<dbReference type="PANTHER" id="PTHR21499">
    <property type="entry name" value="ASPARTATE KINASE"/>
    <property type="match status" value="1"/>
</dbReference>
<dbReference type="RefSeq" id="WP_005926433.1">
    <property type="nucleotide sequence ID" value="NZ_CABKSE010000001.1"/>
</dbReference>
<evidence type="ECO:0000256" key="10">
    <source>
        <dbReference type="RuleBase" id="RU004249"/>
    </source>
</evidence>
<dbReference type="UniPathway" id="UPA00034">
    <property type="reaction ID" value="UER00015"/>
</dbReference>
<dbReference type="Pfam" id="PF00696">
    <property type="entry name" value="AA_kinase"/>
    <property type="match status" value="1"/>
</dbReference>